<comment type="caution">
    <text evidence="2">The sequence shown here is derived from an EMBL/GenBank/DDBJ whole genome shotgun (WGS) entry which is preliminary data.</text>
</comment>
<keyword evidence="1" id="KW-0812">Transmembrane</keyword>
<dbReference type="EMBL" id="JARWAF010000006">
    <property type="protein sequence ID" value="MDJ1641822.1"/>
    <property type="molecule type" value="Genomic_DNA"/>
</dbReference>
<proteinExistence type="predicted"/>
<dbReference type="Proteomes" id="UP001237194">
    <property type="component" value="Unassembled WGS sequence"/>
</dbReference>
<evidence type="ECO:0000256" key="1">
    <source>
        <dbReference type="SAM" id="Phobius"/>
    </source>
</evidence>
<organism evidence="2 3">
    <name type="scientific">Streptomyces pakalii</name>
    <dbReference type="NCBI Taxonomy" id="3036494"/>
    <lineage>
        <taxon>Bacteria</taxon>
        <taxon>Bacillati</taxon>
        <taxon>Actinomycetota</taxon>
        <taxon>Actinomycetes</taxon>
        <taxon>Kitasatosporales</taxon>
        <taxon>Streptomycetaceae</taxon>
        <taxon>Streptomyces</taxon>
    </lineage>
</organism>
<evidence type="ECO:0008006" key="4">
    <source>
        <dbReference type="Google" id="ProtNLM"/>
    </source>
</evidence>
<keyword evidence="1" id="KW-0472">Membrane</keyword>
<feature type="transmembrane region" description="Helical" evidence="1">
    <location>
        <begin position="111"/>
        <end position="135"/>
    </location>
</feature>
<feature type="transmembrane region" description="Helical" evidence="1">
    <location>
        <begin position="84"/>
        <end position="105"/>
    </location>
</feature>
<feature type="transmembrane region" description="Helical" evidence="1">
    <location>
        <begin position="156"/>
        <end position="177"/>
    </location>
</feature>
<gene>
    <name evidence="2" type="ORF">P5W92_15590</name>
</gene>
<name>A0ABT7D9Z7_9ACTN</name>
<evidence type="ECO:0000313" key="2">
    <source>
        <dbReference type="EMBL" id="MDJ1641822.1"/>
    </source>
</evidence>
<sequence>MERATALPPADRREPGELFGAGFTLFADMLVLSLATTVASLPVVTAPAAFAAASATLRDSAVDGAPVTARGYLRRLRARLTGRFLAAGLLPPLLLVVVLVDAALVRSALPGAALMAPALALTVLGAAVAGLRAIALDTRLPLRAGVRRSLADPRGSALLASAVLLAALLAWGIPLLVPLLAGPLALAAAAVEHRHGGARTAD</sequence>
<protein>
    <recommendedName>
        <fullName evidence="4">Membrane protein YesL</fullName>
    </recommendedName>
</protein>
<evidence type="ECO:0000313" key="3">
    <source>
        <dbReference type="Proteomes" id="UP001237194"/>
    </source>
</evidence>
<keyword evidence="1" id="KW-1133">Transmembrane helix</keyword>
<dbReference type="RefSeq" id="WP_283895308.1">
    <property type="nucleotide sequence ID" value="NZ_JARWAF010000006.1"/>
</dbReference>
<reference evidence="2 3" key="1">
    <citation type="submission" date="2023-04" db="EMBL/GenBank/DDBJ databases">
        <title>A novel species of the genus Streptomyces: Streptomyces pakalii sp. nov. isolated from a Mexican soil jungle.</title>
        <authorList>
            <person name="Chavez-Hernandez M.A."/>
            <person name="Ortiz-Alvarez J."/>
            <person name="Villa-Tanaca L."/>
            <person name="Hernandez-Rodriguez C."/>
        </authorList>
    </citation>
    <scope>NUCLEOTIDE SEQUENCE [LARGE SCALE GENOMIC DNA]</scope>
    <source>
        <strain evidence="2 3">ENCB-J15</strain>
    </source>
</reference>
<keyword evidence="3" id="KW-1185">Reference proteome</keyword>
<accession>A0ABT7D9Z7</accession>